<keyword evidence="13" id="KW-1185">Reference proteome</keyword>
<dbReference type="CDD" id="cd00207">
    <property type="entry name" value="fer2"/>
    <property type="match status" value="1"/>
</dbReference>
<evidence type="ECO:0000256" key="3">
    <source>
        <dbReference type="ARBA" id="ARBA00022714"/>
    </source>
</evidence>
<dbReference type="InterPro" id="IPR001433">
    <property type="entry name" value="OxRdtase_FAD/NAD-bd"/>
</dbReference>
<dbReference type="InterPro" id="IPR017938">
    <property type="entry name" value="Riboflavin_synthase-like_b-brl"/>
</dbReference>
<dbReference type="GO" id="GO:0050660">
    <property type="term" value="F:flavin adenine dinucleotide binding"/>
    <property type="evidence" value="ECO:0007669"/>
    <property type="project" value="TreeGrafter"/>
</dbReference>
<dbReference type="GO" id="GO:0016491">
    <property type="term" value="F:oxidoreductase activity"/>
    <property type="evidence" value="ECO:0007669"/>
    <property type="project" value="UniProtKB-KW"/>
</dbReference>
<evidence type="ECO:0000256" key="4">
    <source>
        <dbReference type="ARBA" id="ARBA00022723"/>
    </source>
</evidence>
<evidence type="ECO:0000259" key="10">
    <source>
        <dbReference type="PROSITE" id="PS51085"/>
    </source>
</evidence>
<reference evidence="13" key="1">
    <citation type="submission" date="2018-06" db="EMBL/GenBank/DDBJ databases">
        <authorList>
            <person name="Feng T."/>
            <person name="Jeon C.O."/>
        </authorList>
    </citation>
    <scope>NUCLEOTIDE SEQUENCE [LARGE SCALE GENOMIC DNA]</scope>
    <source>
        <strain evidence="13">S23</strain>
    </source>
</reference>
<comment type="caution">
    <text evidence="12">The sequence shown here is derived from an EMBL/GenBank/DDBJ whole genome shotgun (WGS) entry which is preliminary data.</text>
</comment>
<keyword evidence="5" id="KW-0274">FAD</keyword>
<dbReference type="SUPFAM" id="SSF63380">
    <property type="entry name" value="Riboflavin synthase domain-like"/>
    <property type="match status" value="1"/>
</dbReference>
<keyword evidence="8" id="KW-0411">Iron-sulfur</keyword>
<evidence type="ECO:0000256" key="2">
    <source>
        <dbReference type="ARBA" id="ARBA00022630"/>
    </source>
</evidence>
<dbReference type="InterPro" id="IPR001041">
    <property type="entry name" value="2Fe-2S_ferredoxin-type"/>
</dbReference>
<keyword evidence="6" id="KW-0560">Oxidoreductase</keyword>
<dbReference type="RefSeq" id="WP_115213064.1">
    <property type="nucleotide sequence ID" value="NZ_QKWJ01000023.1"/>
</dbReference>
<name>A0A370NT90_9BURK</name>
<gene>
    <name evidence="12" type="ORF">DN412_19255</name>
</gene>
<dbReference type="Gene3D" id="3.10.20.30">
    <property type="match status" value="1"/>
</dbReference>
<dbReference type="InterPro" id="IPR039261">
    <property type="entry name" value="FNR_nucleotide-bd"/>
</dbReference>
<dbReference type="InterPro" id="IPR017927">
    <property type="entry name" value="FAD-bd_FR_type"/>
</dbReference>
<comment type="cofactor">
    <cofactor evidence="9">
        <name>[2Fe-2S] cluster</name>
        <dbReference type="ChEBI" id="CHEBI:190135"/>
    </cofactor>
</comment>
<sequence length="338" mass="36153">MQFHRLTVADVVEETGEARSYALTVPEALHASFGYRGGQHLIFRVNVEGEILTRSYSLSSSPESGGLPVVTVKRVPQGRVSHWFHAHVRAGTVLEASVPTGRFVCDEGESPLVFCAAGSGITPILSMIRSVLAGTRRSITLFYANRDADSVIFGDAIARLVEAHLDRLEVVMHYDDQNGYPEAGRLAKLLGRGSTFQLYLCGPAPFMATVQQAAAAAGVPGSRVHLERFDAAPVAEGETAALWSDKDCHARVTTGGTQHVVRVSSGQTLLQAALAVGLEVPYACKEGYCGSCAAKCVDGEVVHARNDVFNADDLAGGWILACQAHPRHDRPVAITFDV</sequence>
<evidence type="ECO:0000256" key="7">
    <source>
        <dbReference type="ARBA" id="ARBA00023004"/>
    </source>
</evidence>
<feature type="domain" description="FAD-binding FR-type" evidence="11">
    <location>
        <begin position="1"/>
        <end position="106"/>
    </location>
</feature>
<dbReference type="PANTHER" id="PTHR47354">
    <property type="entry name" value="NADH OXIDOREDUCTASE HCR"/>
    <property type="match status" value="1"/>
</dbReference>
<dbReference type="InterPro" id="IPR006058">
    <property type="entry name" value="2Fe2S_fd_BS"/>
</dbReference>
<dbReference type="Proteomes" id="UP000255165">
    <property type="component" value="Unassembled WGS sequence"/>
</dbReference>
<protein>
    <submittedName>
        <fullName evidence="12">Ferredoxin:oxidoreductase FAD/NAD(P)-binding protein</fullName>
    </submittedName>
</protein>
<evidence type="ECO:0000256" key="8">
    <source>
        <dbReference type="ARBA" id="ARBA00023014"/>
    </source>
</evidence>
<dbReference type="Gene3D" id="2.40.30.10">
    <property type="entry name" value="Translation factors"/>
    <property type="match status" value="1"/>
</dbReference>
<proteinExistence type="predicted"/>
<dbReference type="Pfam" id="PF00970">
    <property type="entry name" value="FAD_binding_6"/>
    <property type="match status" value="1"/>
</dbReference>
<evidence type="ECO:0000259" key="11">
    <source>
        <dbReference type="PROSITE" id="PS51384"/>
    </source>
</evidence>
<dbReference type="SUPFAM" id="SSF54292">
    <property type="entry name" value="2Fe-2S ferredoxin-like"/>
    <property type="match status" value="1"/>
</dbReference>
<dbReference type="CDD" id="cd06214">
    <property type="entry name" value="PA_degradation_oxidoreductase_like"/>
    <property type="match status" value="1"/>
</dbReference>
<keyword evidence="4" id="KW-0479">Metal-binding</keyword>
<keyword evidence="3" id="KW-0001">2Fe-2S</keyword>
<dbReference type="InterPro" id="IPR050415">
    <property type="entry name" value="MRET"/>
</dbReference>
<evidence type="ECO:0000256" key="6">
    <source>
        <dbReference type="ARBA" id="ARBA00023002"/>
    </source>
</evidence>
<dbReference type="Gene3D" id="3.40.50.80">
    <property type="entry name" value="Nucleotide-binding domain of ferredoxin-NADP reductase (FNR) module"/>
    <property type="match status" value="1"/>
</dbReference>
<dbReference type="PANTHER" id="PTHR47354:SF8">
    <property type="entry name" value="1,2-PHENYLACETYL-COA EPOXIDASE, SUBUNIT E"/>
    <property type="match status" value="1"/>
</dbReference>
<dbReference type="PROSITE" id="PS00197">
    <property type="entry name" value="2FE2S_FER_1"/>
    <property type="match status" value="1"/>
</dbReference>
<evidence type="ECO:0000256" key="9">
    <source>
        <dbReference type="ARBA" id="ARBA00034078"/>
    </source>
</evidence>
<dbReference type="Pfam" id="PF00175">
    <property type="entry name" value="NAD_binding_1"/>
    <property type="match status" value="1"/>
</dbReference>
<evidence type="ECO:0000313" key="13">
    <source>
        <dbReference type="Proteomes" id="UP000255165"/>
    </source>
</evidence>
<dbReference type="GO" id="GO:0046872">
    <property type="term" value="F:metal ion binding"/>
    <property type="evidence" value="ECO:0007669"/>
    <property type="project" value="UniProtKB-KW"/>
</dbReference>
<keyword evidence="2" id="KW-0285">Flavoprotein</keyword>
<dbReference type="Pfam" id="PF00111">
    <property type="entry name" value="Fer2"/>
    <property type="match status" value="1"/>
</dbReference>
<dbReference type="PRINTS" id="PR00371">
    <property type="entry name" value="FPNCR"/>
</dbReference>
<dbReference type="AlphaFoldDB" id="A0A370NT90"/>
<evidence type="ECO:0000313" key="12">
    <source>
        <dbReference type="EMBL" id="RDK08738.1"/>
    </source>
</evidence>
<evidence type="ECO:0000256" key="5">
    <source>
        <dbReference type="ARBA" id="ARBA00022827"/>
    </source>
</evidence>
<dbReference type="PROSITE" id="PS51384">
    <property type="entry name" value="FAD_FR"/>
    <property type="match status" value="1"/>
</dbReference>
<keyword evidence="7" id="KW-0408">Iron</keyword>
<comment type="cofactor">
    <cofactor evidence="1">
        <name>FAD</name>
        <dbReference type="ChEBI" id="CHEBI:57692"/>
    </cofactor>
</comment>
<dbReference type="InterPro" id="IPR001709">
    <property type="entry name" value="Flavoprot_Pyr_Nucl_cyt_Rdtase"/>
</dbReference>
<dbReference type="SUPFAM" id="SSF52343">
    <property type="entry name" value="Ferredoxin reductase-like, C-terminal NADP-linked domain"/>
    <property type="match status" value="1"/>
</dbReference>
<dbReference type="InterPro" id="IPR036010">
    <property type="entry name" value="2Fe-2S_ferredoxin-like_sf"/>
</dbReference>
<dbReference type="EMBL" id="QKWJ01000023">
    <property type="protein sequence ID" value="RDK08738.1"/>
    <property type="molecule type" value="Genomic_DNA"/>
</dbReference>
<dbReference type="GO" id="GO:0051537">
    <property type="term" value="F:2 iron, 2 sulfur cluster binding"/>
    <property type="evidence" value="ECO:0007669"/>
    <property type="project" value="UniProtKB-KW"/>
</dbReference>
<dbReference type="InterPro" id="IPR012675">
    <property type="entry name" value="Beta-grasp_dom_sf"/>
</dbReference>
<dbReference type="PRINTS" id="PR00410">
    <property type="entry name" value="PHEHYDRXLASE"/>
</dbReference>
<dbReference type="InterPro" id="IPR008333">
    <property type="entry name" value="Cbr1-like_FAD-bd_dom"/>
</dbReference>
<dbReference type="PROSITE" id="PS51085">
    <property type="entry name" value="2FE2S_FER_2"/>
    <property type="match status" value="1"/>
</dbReference>
<feature type="domain" description="2Fe-2S ferredoxin-type" evidence="10">
    <location>
        <begin position="250"/>
        <end position="338"/>
    </location>
</feature>
<accession>A0A370NT90</accession>
<organism evidence="12 13">
    <name type="scientific">Cupriavidus lacunae</name>
    <dbReference type="NCBI Taxonomy" id="2666307"/>
    <lineage>
        <taxon>Bacteria</taxon>
        <taxon>Pseudomonadati</taxon>
        <taxon>Pseudomonadota</taxon>
        <taxon>Betaproteobacteria</taxon>
        <taxon>Burkholderiales</taxon>
        <taxon>Burkholderiaceae</taxon>
        <taxon>Cupriavidus</taxon>
    </lineage>
</organism>
<evidence type="ECO:0000256" key="1">
    <source>
        <dbReference type="ARBA" id="ARBA00001974"/>
    </source>
</evidence>